<evidence type="ECO:0000313" key="1">
    <source>
        <dbReference type="EMBL" id="KAJ7963271.1"/>
    </source>
</evidence>
<proteinExistence type="predicted"/>
<name>A0AAD7LTT4_QUISA</name>
<dbReference type="KEGG" id="qsa:O6P43_018390"/>
<evidence type="ECO:0000313" key="2">
    <source>
        <dbReference type="Proteomes" id="UP001163823"/>
    </source>
</evidence>
<keyword evidence="2" id="KW-1185">Reference proteome</keyword>
<dbReference type="AlphaFoldDB" id="A0AAD7LTT4"/>
<sequence>MATDRPIVLVLWSLFVILSLSYSLIQFISLLLSVYLNYLEDEVRWIHKESRLLKGISNDVDEVKRLGTEIVSEAHQFWDSESNPSSITLQLNDVEADWVITTKNLANEAKSCCANFYKLRGERSYLVLNKLKPIFDLVHEIKRIKIAIHSHLQRKRIYSFDICESLMISRSKIRSLRARYKSIPLNQPRLTESFKAAAENLNGFLKDLSGLQLESVTEREWWTQAKEIIDETEQAIQQFNVGTGNQLRWFPGFANWIEMYILKKKMKRITAAFIHLLDRKDNYCFKFISRLDASRSHRRPLHNADDTVISTDIRLKLQSVPRTWEKVHNAVPSLCNELDSLYKIFKEAMAAEVDLYNSRNVVCSEQIKNMAQIAADSIKAQRETPPRGIDEDIEQNPLLEDIEQINRAIVLFQRSIRLLRVEQSKEYSTSVVGLEEDIHEVVSKLIEPMSTMKMLLRFPLWE</sequence>
<dbReference type="EMBL" id="JARAOO010000007">
    <property type="protein sequence ID" value="KAJ7963271.1"/>
    <property type="molecule type" value="Genomic_DNA"/>
</dbReference>
<dbReference type="Proteomes" id="UP001163823">
    <property type="component" value="Chromosome 7"/>
</dbReference>
<comment type="caution">
    <text evidence="1">The sequence shown here is derived from an EMBL/GenBank/DDBJ whole genome shotgun (WGS) entry which is preliminary data.</text>
</comment>
<protein>
    <submittedName>
        <fullName evidence="1">NB-ARC domain disease resistance protein</fullName>
    </submittedName>
</protein>
<gene>
    <name evidence="1" type="ORF">O6P43_018390</name>
</gene>
<reference evidence="1" key="1">
    <citation type="journal article" date="2023" name="Science">
        <title>Elucidation of the pathway for biosynthesis of saponin adjuvants from the soapbark tree.</title>
        <authorList>
            <person name="Reed J."/>
            <person name="Orme A."/>
            <person name="El-Demerdash A."/>
            <person name="Owen C."/>
            <person name="Martin L.B.B."/>
            <person name="Misra R.C."/>
            <person name="Kikuchi S."/>
            <person name="Rejzek M."/>
            <person name="Martin A.C."/>
            <person name="Harkess A."/>
            <person name="Leebens-Mack J."/>
            <person name="Louveau T."/>
            <person name="Stephenson M.J."/>
            <person name="Osbourn A."/>
        </authorList>
    </citation>
    <scope>NUCLEOTIDE SEQUENCE</scope>
    <source>
        <strain evidence="1">S10</strain>
    </source>
</reference>
<organism evidence="1 2">
    <name type="scientific">Quillaja saponaria</name>
    <name type="common">Soap bark tree</name>
    <dbReference type="NCBI Taxonomy" id="32244"/>
    <lineage>
        <taxon>Eukaryota</taxon>
        <taxon>Viridiplantae</taxon>
        <taxon>Streptophyta</taxon>
        <taxon>Embryophyta</taxon>
        <taxon>Tracheophyta</taxon>
        <taxon>Spermatophyta</taxon>
        <taxon>Magnoliopsida</taxon>
        <taxon>eudicotyledons</taxon>
        <taxon>Gunneridae</taxon>
        <taxon>Pentapetalae</taxon>
        <taxon>rosids</taxon>
        <taxon>fabids</taxon>
        <taxon>Fabales</taxon>
        <taxon>Quillajaceae</taxon>
        <taxon>Quillaja</taxon>
    </lineage>
</organism>
<accession>A0AAD7LTT4</accession>